<gene>
    <name evidence="2" type="ORF">AMS68_005804</name>
</gene>
<feature type="compositionally biased region" description="Polar residues" evidence="1">
    <location>
        <begin position="1"/>
        <end position="16"/>
    </location>
</feature>
<name>A0A6H0XZV7_9PEZI</name>
<evidence type="ECO:0000256" key="1">
    <source>
        <dbReference type="SAM" id="MobiDB-lite"/>
    </source>
</evidence>
<dbReference type="AlphaFoldDB" id="A0A6H0XZV7"/>
<evidence type="ECO:0008006" key="4">
    <source>
        <dbReference type="Google" id="ProtNLM"/>
    </source>
</evidence>
<dbReference type="EMBL" id="CP051142">
    <property type="protein sequence ID" value="QIX00287.1"/>
    <property type="molecule type" value="Genomic_DNA"/>
</dbReference>
<feature type="region of interest" description="Disordered" evidence="1">
    <location>
        <begin position="1"/>
        <end position="63"/>
    </location>
</feature>
<keyword evidence="3" id="KW-1185">Reference proteome</keyword>
<feature type="region of interest" description="Disordered" evidence="1">
    <location>
        <begin position="254"/>
        <end position="285"/>
    </location>
</feature>
<reference evidence="2 3" key="1">
    <citation type="journal article" date="2016" name="Sci. Rep.">
        <title>Peltaster fructicola genome reveals evolution from an invasive phytopathogen to an ectophytic parasite.</title>
        <authorList>
            <person name="Xu C."/>
            <person name="Chen H."/>
            <person name="Gleason M.L."/>
            <person name="Xu J.R."/>
            <person name="Liu H."/>
            <person name="Zhang R."/>
            <person name="Sun G."/>
        </authorList>
    </citation>
    <scope>NUCLEOTIDE SEQUENCE [LARGE SCALE GENOMIC DNA]</scope>
    <source>
        <strain evidence="2 3">LNHT1506</strain>
    </source>
</reference>
<dbReference type="Gene3D" id="3.30.160.60">
    <property type="entry name" value="Classic Zinc Finger"/>
    <property type="match status" value="1"/>
</dbReference>
<evidence type="ECO:0000313" key="2">
    <source>
        <dbReference type="EMBL" id="QIX00287.1"/>
    </source>
</evidence>
<proteinExistence type="predicted"/>
<dbReference type="Proteomes" id="UP000503462">
    <property type="component" value="Chromosome 4"/>
</dbReference>
<sequence>MLSQDTAVQSLLQSPSLLGARMSSQPLPSPQQPRAPLYSATHQSGGIRKKATTSSRHRAVSSSYAERLHHLALEQSTAAENGFTSPQQVAQQLNPESGLNWLTPQQSPEPSCFFQEPVQIDQFQWAAPTPPRSDSGLPTLPADVGDESVVPPSSGVSTPETFAFESTTAADMSSLGFLLPQQYANGGYSQDGNNASYSMDSGYPARTQPTTAGAPQYGQTISSSPSFYQSRAVPATQTERRPSDLSAYNSAARRMTGPYDSPAHSEYPVQSQSIPSMSGVSTASPMASPVPGASSMAPHYAGITRSPAMYDSQFYGSAYTSAPAASQMYAPAPSTVYPASYQGGSMDSVSRSSEVRSASQKPKPQCWDHGCNGRQFSTFSNLLRHQREKSGTAQKSYCPKCGAEFTRTTARNGHLAHDKCTKGRRLSEDRGM</sequence>
<evidence type="ECO:0000313" key="3">
    <source>
        <dbReference type="Proteomes" id="UP000503462"/>
    </source>
</evidence>
<accession>A0A6H0XZV7</accession>
<dbReference type="OrthoDB" id="5366256at2759"/>
<protein>
    <recommendedName>
        <fullName evidence="4">C2H2-type domain-containing protein</fullName>
    </recommendedName>
</protein>
<organism evidence="2 3">
    <name type="scientific">Peltaster fructicola</name>
    <dbReference type="NCBI Taxonomy" id="286661"/>
    <lineage>
        <taxon>Eukaryota</taxon>
        <taxon>Fungi</taxon>
        <taxon>Dikarya</taxon>
        <taxon>Ascomycota</taxon>
        <taxon>Pezizomycotina</taxon>
        <taxon>Dothideomycetes</taxon>
        <taxon>Dothideomycetes incertae sedis</taxon>
        <taxon>Peltaster</taxon>
    </lineage>
</organism>
<feature type="compositionally biased region" description="Basic residues" evidence="1">
    <location>
        <begin position="47"/>
        <end position="59"/>
    </location>
</feature>
<feature type="compositionally biased region" description="Polar residues" evidence="1">
    <location>
        <begin position="268"/>
        <end position="285"/>
    </location>
</feature>